<proteinExistence type="inferred from homology"/>
<comment type="subcellular location">
    <subcellularLocation>
        <location evidence="1">Nucleus</location>
    </subcellularLocation>
</comment>
<dbReference type="InterPro" id="IPR026236">
    <property type="entry name" value="Int2_metazoa"/>
</dbReference>
<dbReference type="AlphaFoldDB" id="A0A0R3Q5S5"/>
<name>A0A0R3Q5S5_9BILA</name>
<organism evidence="4">
    <name type="scientific">Brugia timori</name>
    <dbReference type="NCBI Taxonomy" id="42155"/>
    <lineage>
        <taxon>Eukaryota</taxon>
        <taxon>Metazoa</taxon>
        <taxon>Ecdysozoa</taxon>
        <taxon>Nematoda</taxon>
        <taxon>Chromadorea</taxon>
        <taxon>Rhabditida</taxon>
        <taxon>Spirurina</taxon>
        <taxon>Spiruromorpha</taxon>
        <taxon>Filarioidea</taxon>
        <taxon>Onchocercidae</taxon>
        <taxon>Brugia</taxon>
    </lineage>
</organism>
<dbReference type="InterPro" id="IPR029321">
    <property type="entry name" value="INTS2"/>
</dbReference>
<evidence type="ECO:0000256" key="2">
    <source>
        <dbReference type="ARBA" id="ARBA00006705"/>
    </source>
</evidence>
<reference evidence="4" key="1">
    <citation type="submission" date="2017-02" db="UniProtKB">
        <authorList>
            <consortium name="WormBaseParasite"/>
        </authorList>
    </citation>
    <scope>IDENTIFICATION</scope>
</reference>
<dbReference type="PRINTS" id="PR02105">
    <property type="entry name" value="INTSUBUNIT2"/>
</dbReference>
<evidence type="ECO:0000256" key="3">
    <source>
        <dbReference type="ARBA" id="ARBA00023242"/>
    </source>
</evidence>
<evidence type="ECO:0000313" key="4">
    <source>
        <dbReference type="WBParaSite" id="BTMF_0000167001-mRNA-1"/>
    </source>
</evidence>
<accession>A0A0R3Q5S5</accession>
<protein>
    <submittedName>
        <fullName evidence="4">Ras-GEF domain-containing protein</fullName>
    </submittedName>
</protein>
<comment type="similarity">
    <text evidence="2">Belongs to the Integrator subunit 2 family.</text>
</comment>
<dbReference type="PANTHER" id="PTHR28608:SF1">
    <property type="entry name" value="INTEGRATOR COMPLEX SUBUNIT 2"/>
    <property type="match status" value="1"/>
</dbReference>
<evidence type="ECO:0000256" key="1">
    <source>
        <dbReference type="ARBA" id="ARBA00004123"/>
    </source>
</evidence>
<dbReference type="PANTHER" id="PTHR28608">
    <property type="entry name" value="INTEGRATOR COMPLEX SUBUNIT 2"/>
    <property type="match status" value="1"/>
</dbReference>
<keyword evidence="3" id="KW-0539">Nucleus</keyword>
<sequence>MRLSYDETNSWLLFLTRTDLDDDRYIMTALSVIIACPQLIPLHLGDEKEVEASIIAFLDWLKQRASSSASPTLQQFFILLSIHLHAAQSEQLAVLISSVLAFKVTVNVRNLTTLKNLFLRHAMTERDIAERASQMPVTRFLSSHHQGFLPAHCITQLLSTNSFSKYSVPIQDWIGAQITNCATPLHPVVTDLLNAYAASCFAVAEFTSANRPLSEDFILIYLMAKLWMKARWYRVCLHFSFFFVTEKALRAMLRREVFNTFTGPKSKESYLCGCCVVETRPEHFRAIRSPLVYLCGLYYPYMLPTVDSLLLSVDDELKNPEIKTTARFSVYFLSVYSLIQLFNMIHLC</sequence>
<dbReference type="WBParaSite" id="BTMF_0000167001-mRNA-1">
    <property type="protein sequence ID" value="BTMF_0000167001-mRNA-1"/>
    <property type="gene ID" value="BTMF_0000167001"/>
</dbReference>
<dbReference type="GO" id="GO:0032039">
    <property type="term" value="C:integrator complex"/>
    <property type="evidence" value="ECO:0007669"/>
    <property type="project" value="InterPro"/>
</dbReference>
<dbReference type="Pfam" id="PF14750">
    <property type="entry name" value="INTS2"/>
    <property type="match status" value="1"/>
</dbReference>
<dbReference type="STRING" id="42155.A0A0R3Q5S5"/>
<dbReference type="GO" id="GO:0034472">
    <property type="term" value="P:snRNA 3'-end processing"/>
    <property type="evidence" value="ECO:0007669"/>
    <property type="project" value="TreeGrafter"/>
</dbReference>